<protein>
    <recommendedName>
        <fullName evidence="3">Fido domain-containing protein</fullName>
    </recommendedName>
</protein>
<sequence length="144" mass="16154">MRTCRFNQAHYTPAGMTRSETQSTVVISGVYTVECCPFPEVDAEVTYICKMAKIKNWRNPFATASWFHTVLASCHPFDDGNGRIVRLLASIPLMKHGYPPISISFTQRADYYTALNKARDGDHNAIVQCILGGMREAMMSVRSL</sequence>
<feature type="binding site" evidence="2">
    <location>
        <begin position="79"/>
        <end position="86"/>
    </location>
    <ligand>
        <name>ATP</name>
        <dbReference type="ChEBI" id="CHEBI:30616"/>
    </ligand>
</feature>
<feature type="domain" description="Fido" evidence="3">
    <location>
        <begin position="1"/>
        <end position="136"/>
    </location>
</feature>
<dbReference type="Gene3D" id="1.10.3290.10">
    <property type="entry name" value="Fido-like domain"/>
    <property type="match status" value="1"/>
</dbReference>
<reference evidence="5" key="1">
    <citation type="journal article" date="2014" name="Proc. Natl. Acad. Sci. U.S.A.">
        <title>Extensive sampling of basidiomycete genomes demonstrates inadequacy of the white-rot/brown-rot paradigm for wood decay fungi.</title>
        <authorList>
            <person name="Riley R."/>
            <person name="Salamov A.A."/>
            <person name="Brown D.W."/>
            <person name="Nagy L.G."/>
            <person name="Floudas D."/>
            <person name="Held B.W."/>
            <person name="Levasseur A."/>
            <person name="Lombard V."/>
            <person name="Morin E."/>
            <person name="Otillar R."/>
            <person name="Lindquist E.A."/>
            <person name="Sun H."/>
            <person name="LaButti K.M."/>
            <person name="Schmutz J."/>
            <person name="Jabbour D."/>
            <person name="Luo H."/>
            <person name="Baker S.E."/>
            <person name="Pisabarro A.G."/>
            <person name="Walton J.D."/>
            <person name="Blanchette R.A."/>
            <person name="Henrissat B."/>
            <person name="Martin F."/>
            <person name="Cullen D."/>
            <person name="Hibbett D.S."/>
            <person name="Grigoriev I.V."/>
        </authorList>
    </citation>
    <scope>NUCLEOTIDE SEQUENCE [LARGE SCALE GENOMIC DNA]</scope>
    <source>
        <strain evidence="5">CBS 339.88</strain>
    </source>
</reference>
<dbReference type="InterPro" id="IPR040198">
    <property type="entry name" value="Fido_containing"/>
</dbReference>
<dbReference type="GO" id="GO:0005524">
    <property type="term" value="F:ATP binding"/>
    <property type="evidence" value="ECO:0007669"/>
    <property type="project" value="UniProtKB-KW"/>
</dbReference>
<evidence type="ECO:0000313" key="4">
    <source>
        <dbReference type="EMBL" id="KDR84241.1"/>
    </source>
</evidence>
<keyword evidence="2" id="KW-0547">Nucleotide-binding</keyword>
<dbReference type="OrthoDB" id="439046at2759"/>
<feature type="active site" evidence="1">
    <location>
        <position position="75"/>
    </location>
</feature>
<dbReference type="PROSITE" id="PS51459">
    <property type="entry name" value="FIDO"/>
    <property type="match status" value="1"/>
</dbReference>
<name>A0A067TM31_GALM3</name>
<feature type="binding site" evidence="2">
    <location>
        <begin position="111"/>
        <end position="112"/>
    </location>
    <ligand>
        <name>ATP</name>
        <dbReference type="ChEBI" id="CHEBI:30616"/>
    </ligand>
</feature>
<dbReference type="Pfam" id="PF02661">
    <property type="entry name" value="Fic"/>
    <property type="match status" value="1"/>
</dbReference>
<accession>A0A067TM31</accession>
<keyword evidence="5" id="KW-1185">Reference proteome</keyword>
<dbReference type="Proteomes" id="UP000027222">
    <property type="component" value="Unassembled WGS sequence"/>
</dbReference>
<evidence type="ECO:0000313" key="5">
    <source>
        <dbReference type="Proteomes" id="UP000027222"/>
    </source>
</evidence>
<keyword evidence="2" id="KW-0067">ATP-binding</keyword>
<proteinExistence type="predicted"/>
<dbReference type="HOGENOM" id="CLU_126117_0_0_1"/>
<dbReference type="AlphaFoldDB" id="A0A067TM31"/>
<evidence type="ECO:0000259" key="3">
    <source>
        <dbReference type="PROSITE" id="PS51459"/>
    </source>
</evidence>
<dbReference type="InterPro" id="IPR036597">
    <property type="entry name" value="Fido-like_dom_sf"/>
</dbReference>
<dbReference type="SUPFAM" id="SSF140931">
    <property type="entry name" value="Fic-like"/>
    <property type="match status" value="1"/>
</dbReference>
<dbReference type="PANTHER" id="PTHR13504:SF38">
    <property type="entry name" value="FIDO DOMAIN-CONTAINING PROTEIN"/>
    <property type="match status" value="1"/>
</dbReference>
<dbReference type="PANTHER" id="PTHR13504">
    <property type="entry name" value="FIDO DOMAIN-CONTAINING PROTEIN DDB_G0283145"/>
    <property type="match status" value="1"/>
</dbReference>
<dbReference type="STRING" id="685588.A0A067TM31"/>
<evidence type="ECO:0000256" key="1">
    <source>
        <dbReference type="PIRSR" id="PIRSR640198-1"/>
    </source>
</evidence>
<gene>
    <name evidence="4" type="ORF">GALMADRAFT_220032</name>
</gene>
<dbReference type="InterPro" id="IPR003812">
    <property type="entry name" value="Fido"/>
</dbReference>
<evidence type="ECO:0000256" key="2">
    <source>
        <dbReference type="PIRSR" id="PIRSR640198-2"/>
    </source>
</evidence>
<organism evidence="4 5">
    <name type="scientific">Galerina marginata (strain CBS 339.88)</name>
    <dbReference type="NCBI Taxonomy" id="685588"/>
    <lineage>
        <taxon>Eukaryota</taxon>
        <taxon>Fungi</taxon>
        <taxon>Dikarya</taxon>
        <taxon>Basidiomycota</taxon>
        <taxon>Agaricomycotina</taxon>
        <taxon>Agaricomycetes</taxon>
        <taxon>Agaricomycetidae</taxon>
        <taxon>Agaricales</taxon>
        <taxon>Agaricineae</taxon>
        <taxon>Strophariaceae</taxon>
        <taxon>Galerina</taxon>
    </lineage>
</organism>
<dbReference type="EMBL" id="KL142368">
    <property type="protein sequence ID" value="KDR84241.1"/>
    <property type="molecule type" value="Genomic_DNA"/>
</dbReference>